<sequence length="434" mass="46503">MRQALRSRAIRTFAVTQFLLEVQFWFPIWLIYLLDLGFPLATAVLADGVFRIVSVACEFPVGVLADRIGRRRAYLTLAGGAVLTFAAISQVRTVQMLFAAWVLWAVLWALTSGAASAYLYELCVQDELEISPARAFGLIRAVGSGSVLLSLLAAGYLYKMDPTLPFTVTAGLAALAFLLALTLPEISGSRVASTLSSVVADIRAAAADVRLRRAVWLGVLLLLFGWSARILFQPLALELGLSAQLTGWMYAAFAAASVLGGLLAGYVSVPRRRLALTVSFLLVLGTLVAVSQAEWLGPFLFLPVMGFGYALGMTVLEVLTNEVTSRRVRALVFGVVASLAGIGIAVARPALGILSERRSTPFAAGVWAGIGVGLVLLAVWQIRRLRPEPDGSARGLHSADRPPVPDRRPGEQVTGGTAERRDPAEHTGRPLPDR</sequence>
<keyword evidence="4 6" id="KW-0472">Membrane</keyword>
<dbReference type="SUPFAM" id="SSF103473">
    <property type="entry name" value="MFS general substrate transporter"/>
    <property type="match status" value="1"/>
</dbReference>
<comment type="subcellular location">
    <subcellularLocation>
        <location evidence="1">Cell membrane</location>
        <topology evidence="1">Multi-pass membrane protein</topology>
    </subcellularLocation>
</comment>
<feature type="transmembrane region" description="Helical" evidence="6">
    <location>
        <begin position="214"/>
        <end position="236"/>
    </location>
</feature>
<keyword evidence="3 6" id="KW-1133">Transmembrane helix</keyword>
<dbReference type="Proteomes" id="UP000621500">
    <property type="component" value="Unassembled WGS sequence"/>
</dbReference>
<feature type="transmembrane region" description="Helical" evidence="6">
    <location>
        <begin position="12"/>
        <end position="34"/>
    </location>
</feature>
<dbReference type="PROSITE" id="PS50850">
    <property type="entry name" value="MFS"/>
    <property type="match status" value="1"/>
</dbReference>
<evidence type="ECO:0000256" key="6">
    <source>
        <dbReference type="SAM" id="Phobius"/>
    </source>
</evidence>
<feature type="transmembrane region" description="Helical" evidence="6">
    <location>
        <begin position="40"/>
        <end position="61"/>
    </location>
</feature>
<feature type="transmembrane region" description="Helical" evidence="6">
    <location>
        <begin position="299"/>
        <end position="319"/>
    </location>
</feature>
<feature type="transmembrane region" description="Helical" evidence="6">
    <location>
        <begin position="274"/>
        <end position="293"/>
    </location>
</feature>
<feature type="transmembrane region" description="Helical" evidence="6">
    <location>
        <begin position="248"/>
        <end position="267"/>
    </location>
</feature>
<organism evidence="8 9">
    <name type="scientific">Plantactinospora mayteni</name>
    <dbReference type="NCBI Taxonomy" id="566021"/>
    <lineage>
        <taxon>Bacteria</taxon>
        <taxon>Bacillati</taxon>
        <taxon>Actinomycetota</taxon>
        <taxon>Actinomycetes</taxon>
        <taxon>Micromonosporales</taxon>
        <taxon>Micromonosporaceae</taxon>
        <taxon>Plantactinospora</taxon>
    </lineage>
</organism>
<dbReference type="PANTHER" id="PTHR23530">
    <property type="entry name" value="TRANSPORT PROTEIN-RELATED"/>
    <property type="match status" value="1"/>
</dbReference>
<feature type="transmembrane region" description="Helical" evidence="6">
    <location>
        <begin position="331"/>
        <end position="350"/>
    </location>
</feature>
<feature type="transmembrane region" description="Helical" evidence="6">
    <location>
        <begin position="362"/>
        <end position="380"/>
    </location>
</feature>
<comment type="caution">
    <text evidence="8">The sequence shown here is derived from an EMBL/GenBank/DDBJ whole genome shotgun (WGS) entry which is preliminary data.</text>
</comment>
<feature type="transmembrane region" description="Helical" evidence="6">
    <location>
        <begin position="164"/>
        <end position="183"/>
    </location>
</feature>
<dbReference type="PANTHER" id="PTHR23530:SF1">
    <property type="entry name" value="PERMEASE, MAJOR FACILITATOR SUPERFAMILY-RELATED"/>
    <property type="match status" value="1"/>
</dbReference>
<evidence type="ECO:0000256" key="3">
    <source>
        <dbReference type="ARBA" id="ARBA00022989"/>
    </source>
</evidence>
<dbReference type="InterPro" id="IPR020846">
    <property type="entry name" value="MFS_dom"/>
</dbReference>
<dbReference type="InterPro" id="IPR053160">
    <property type="entry name" value="MFS_DHA3_Transporter"/>
</dbReference>
<name>A0ABQ4EV98_9ACTN</name>
<evidence type="ECO:0000256" key="5">
    <source>
        <dbReference type="SAM" id="MobiDB-lite"/>
    </source>
</evidence>
<evidence type="ECO:0000256" key="2">
    <source>
        <dbReference type="ARBA" id="ARBA00022692"/>
    </source>
</evidence>
<feature type="domain" description="Major facilitator superfamily (MFS) profile" evidence="7">
    <location>
        <begin position="1"/>
        <end position="383"/>
    </location>
</feature>
<dbReference type="Pfam" id="PF07690">
    <property type="entry name" value="MFS_1"/>
    <property type="match status" value="1"/>
</dbReference>
<feature type="transmembrane region" description="Helical" evidence="6">
    <location>
        <begin position="98"/>
        <end position="123"/>
    </location>
</feature>
<feature type="transmembrane region" description="Helical" evidence="6">
    <location>
        <begin position="135"/>
        <end position="158"/>
    </location>
</feature>
<evidence type="ECO:0000256" key="4">
    <source>
        <dbReference type="ARBA" id="ARBA00023136"/>
    </source>
</evidence>
<dbReference type="InterPro" id="IPR036259">
    <property type="entry name" value="MFS_trans_sf"/>
</dbReference>
<dbReference type="Gene3D" id="1.20.1250.20">
    <property type="entry name" value="MFS general substrate transporter like domains"/>
    <property type="match status" value="2"/>
</dbReference>
<keyword evidence="2 6" id="KW-0812">Transmembrane</keyword>
<accession>A0ABQ4EV98</accession>
<protein>
    <submittedName>
        <fullName evidence="8">MFS transporter</fullName>
    </submittedName>
</protein>
<gene>
    <name evidence="8" type="ORF">Pma05_51620</name>
</gene>
<evidence type="ECO:0000256" key="1">
    <source>
        <dbReference type="ARBA" id="ARBA00004651"/>
    </source>
</evidence>
<keyword evidence="9" id="KW-1185">Reference proteome</keyword>
<feature type="region of interest" description="Disordered" evidence="5">
    <location>
        <begin position="389"/>
        <end position="434"/>
    </location>
</feature>
<evidence type="ECO:0000313" key="8">
    <source>
        <dbReference type="EMBL" id="GIG98589.1"/>
    </source>
</evidence>
<dbReference type="PROSITE" id="PS00216">
    <property type="entry name" value="SUGAR_TRANSPORT_1"/>
    <property type="match status" value="1"/>
</dbReference>
<evidence type="ECO:0000259" key="7">
    <source>
        <dbReference type="PROSITE" id="PS50850"/>
    </source>
</evidence>
<feature type="compositionally biased region" description="Basic and acidic residues" evidence="5">
    <location>
        <begin position="389"/>
        <end position="410"/>
    </location>
</feature>
<reference evidence="8 9" key="1">
    <citation type="submission" date="2021-01" db="EMBL/GenBank/DDBJ databases">
        <title>Whole genome shotgun sequence of Plantactinospora mayteni NBRC 109088.</title>
        <authorList>
            <person name="Komaki H."/>
            <person name="Tamura T."/>
        </authorList>
    </citation>
    <scope>NUCLEOTIDE SEQUENCE [LARGE SCALE GENOMIC DNA]</scope>
    <source>
        <strain evidence="8 9">NBRC 109088</strain>
    </source>
</reference>
<dbReference type="EMBL" id="BONX01000035">
    <property type="protein sequence ID" value="GIG98589.1"/>
    <property type="molecule type" value="Genomic_DNA"/>
</dbReference>
<feature type="compositionally biased region" description="Basic and acidic residues" evidence="5">
    <location>
        <begin position="418"/>
        <end position="434"/>
    </location>
</feature>
<dbReference type="RefSeq" id="WP_203860012.1">
    <property type="nucleotide sequence ID" value="NZ_BAAAZQ010000025.1"/>
</dbReference>
<dbReference type="InterPro" id="IPR005829">
    <property type="entry name" value="Sugar_transporter_CS"/>
</dbReference>
<evidence type="ECO:0000313" key="9">
    <source>
        <dbReference type="Proteomes" id="UP000621500"/>
    </source>
</evidence>
<feature type="transmembrane region" description="Helical" evidence="6">
    <location>
        <begin position="73"/>
        <end position="92"/>
    </location>
</feature>
<dbReference type="InterPro" id="IPR011701">
    <property type="entry name" value="MFS"/>
</dbReference>
<proteinExistence type="predicted"/>